<evidence type="ECO:0000256" key="15">
    <source>
        <dbReference type="SAM" id="MobiDB-lite"/>
    </source>
</evidence>
<evidence type="ECO:0000256" key="6">
    <source>
        <dbReference type="ARBA" id="ARBA00022692"/>
    </source>
</evidence>
<evidence type="ECO:0000256" key="7">
    <source>
        <dbReference type="ARBA" id="ARBA00022723"/>
    </source>
</evidence>
<feature type="region of interest" description="Disordered" evidence="15">
    <location>
        <begin position="169"/>
        <end position="190"/>
    </location>
</feature>
<organism evidence="18 19">
    <name type="scientific">Rosa chinensis</name>
    <name type="common">China rose</name>
    <dbReference type="NCBI Taxonomy" id="74649"/>
    <lineage>
        <taxon>Eukaryota</taxon>
        <taxon>Viridiplantae</taxon>
        <taxon>Streptophyta</taxon>
        <taxon>Embryophyta</taxon>
        <taxon>Tracheophyta</taxon>
        <taxon>Spermatophyta</taxon>
        <taxon>Magnoliopsida</taxon>
        <taxon>eudicotyledons</taxon>
        <taxon>Gunneridae</taxon>
        <taxon>Pentapetalae</taxon>
        <taxon>rosids</taxon>
        <taxon>fabids</taxon>
        <taxon>Rosales</taxon>
        <taxon>Rosaceae</taxon>
        <taxon>Rosoideae</taxon>
        <taxon>Rosoideae incertae sedis</taxon>
        <taxon>Rosa</taxon>
    </lineage>
</organism>
<keyword evidence="12 16" id="KW-0472">Membrane</keyword>
<accession>A0A2P6PWW0</accession>
<dbReference type="PANTHER" id="PTHR46913">
    <property type="entry name" value="RING-H2 FINGER PROTEIN ATL16"/>
    <property type="match status" value="1"/>
</dbReference>
<dbReference type="FunFam" id="3.30.40.10:FF:000187">
    <property type="entry name" value="E3 ubiquitin-protein ligase ATL6"/>
    <property type="match status" value="1"/>
</dbReference>
<name>A0A2P6PWW0_ROSCH</name>
<keyword evidence="19" id="KW-1185">Reference proteome</keyword>
<evidence type="ECO:0000256" key="1">
    <source>
        <dbReference type="ARBA" id="ARBA00000900"/>
    </source>
</evidence>
<dbReference type="InterPro" id="IPR013083">
    <property type="entry name" value="Znf_RING/FYVE/PHD"/>
</dbReference>
<keyword evidence="6 16" id="KW-0812">Transmembrane</keyword>
<feature type="transmembrane region" description="Helical" evidence="16">
    <location>
        <begin position="17"/>
        <end position="44"/>
    </location>
</feature>
<keyword evidence="9" id="KW-0833">Ubl conjugation pathway</keyword>
<keyword evidence="5" id="KW-0808">Transferase</keyword>
<dbReference type="InterPro" id="IPR044600">
    <property type="entry name" value="ATL1/ATL16-like"/>
</dbReference>
<evidence type="ECO:0000259" key="17">
    <source>
        <dbReference type="PROSITE" id="PS50089"/>
    </source>
</evidence>
<evidence type="ECO:0000256" key="12">
    <source>
        <dbReference type="ARBA" id="ARBA00023136"/>
    </source>
</evidence>
<feature type="domain" description="RING-type" evidence="17">
    <location>
        <begin position="103"/>
        <end position="145"/>
    </location>
</feature>
<comment type="similarity">
    <text evidence="13">Belongs to the RING-type zinc finger family. ATL subfamily.</text>
</comment>
<comment type="pathway">
    <text evidence="3">Protein modification; protein ubiquitination.</text>
</comment>
<keyword evidence="10" id="KW-0862">Zinc</keyword>
<gene>
    <name evidence="18" type="ORF">RchiOBHm_Chr6g0294261</name>
</gene>
<comment type="catalytic activity">
    <reaction evidence="1">
        <text>S-ubiquitinyl-[E2 ubiquitin-conjugating enzyme]-L-cysteine + [acceptor protein]-L-lysine = [E2 ubiquitin-conjugating enzyme]-L-cysteine + N(6)-ubiquitinyl-[acceptor protein]-L-lysine.</text>
        <dbReference type="EC" id="2.3.2.27"/>
    </reaction>
</comment>
<evidence type="ECO:0000256" key="9">
    <source>
        <dbReference type="ARBA" id="ARBA00022786"/>
    </source>
</evidence>
<evidence type="ECO:0000256" key="10">
    <source>
        <dbReference type="ARBA" id="ARBA00022833"/>
    </source>
</evidence>
<dbReference type="OrthoDB" id="8062037at2759"/>
<dbReference type="Gramene" id="PRQ26409">
    <property type="protein sequence ID" value="PRQ26409"/>
    <property type="gene ID" value="RchiOBHm_Chr6g0294261"/>
</dbReference>
<dbReference type="OMA" id="REDERGC"/>
<keyword evidence="11 16" id="KW-1133">Transmembrane helix</keyword>
<evidence type="ECO:0000256" key="13">
    <source>
        <dbReference type="ARBA" id="ARBA00024209"/>
    </source>
</evidence>
<dbReference type="Gene3D" id="3.30.40.10">
    <property type="entry name" value="Zinc/RING finger domain, C3HC4 (zinc finger)"/>
    <property type="match status" value="1"/>
</dbReference>
<dbReference type="GO" id="GO:0008270">
    <property type="term" value="F:zinc ion binding"/>
    <property type="evidence" value="ECO:0007669"/>
    <property type="project" value="UniProtKB-KW"/>
</dbReference>
<dbReference type="AlphaFoldDB" id="A0A2P6PWW0"/>
<evidence type="ECO:0000256" key="8">
    <source>
        <dbReference type="ARBA" id="ARBA00022771"/>
    </source>
</evidence>
<dbReference type="GO" id="GO:0016567">
    <property type="term" value="P:protein ubiquitination"/>
    <property type="evidence" value="ECO:0007669"/>
    <property type="project" value="InterPro"/>
</dbReference>
<evidence type="ECO:0000313" key="18">
    <source>
        <dbReference type="EMBL" id="PRQ26409.1"/>
    </source>
</evidence>
<evidence type="ECO:0000256" key="4">
    <source>
        <dbReference type="ARBA" id="ARBA00012483"/>
    </source>
</evidence>
<protein>
    <recommendedName>
        <fullName evidence="4">RING-type E3 ubiquitin transferase</fullName>
        <ecNumber evidence="4">2.3.2.27</ecNumber>
    </recommendedName>
</protein>
<dbReference type="EMBL" id="PDCK01000044">
    <property type="protein sequence ID" value="PRQ26409.1"/>
    <property type="molecule type" value="Genomic_DNA"/>
</dbReference>
<comment type="subcellular location">
    <subcellularLocation>
        <location evidence="2">Membrane</location>
        <topology evidence="2">Single-pass membrane protein</topology>
    </subcellularLocation>
</comment>
<comment type="caution">
    <text evidence="18">The sequence shown here is derived from an EMBL/GenBank/DDBJ whole genome shotgun (WGS) entry which is preliminary data.</text>
</comment>
<proteinExistence type="inferred from homology"/>
<reference evidence="18 19" key="1">
    <citation type="journal article" date="2018" name="Nat. Genet.">
        <title>The Rosa genome provides new insights in the design of modern roses.</title>
        <authorList>
            <person name="Bendahmane M."/>
        </authorList>
    </citation>
    <scope>NUCLEOTIDE SEQUENCE [LARGE SCALE GENOMIC DNA]</scope>
    <source>
        <strain evidence="19">cv. Old Blush</strain>
    </source>
</reference>
<dbReference type="Proteomes" id="UP000238479">
    <property type="component" value="Chromosome 6"/>
</dbReference>
<dbReference type="GO" id="GO:0061630">
    <property type="term" value="F:ubiquitin protein ligase activity"/>
    <property type="evidence" value="ECO:0007669"/>
    <property type="project" value="UniProtKB-EC"/>
</dbReference>
<dbReference type="InterPro" id="IPR001841">
    <property type="entry name" value="Znf_RING"/>
</dbReference>
<evidence type="ECO:0000256" key="11">
    <source>
        <dbReference type="ARBA" id="ARBA00022989"/>
    </source>
</evidence>
<evidence type="ECO:0000256" key="5">
    <source>
        <dbReference type="ARBA" id="ARBA00022679"/>
    </source>
</evidence>
<dbReference type="CDD" id="cd16461">
    <property type="entry name" value="RING-H2_EL5-like"/>
    <property type="match status" value="1"/>
</dbReference>
<keyword evidence="8 14" id="KW-0863">Zinc-finger</keyword>
<dbReference type="PROSITE" id="PS50089">
    <property type="entry name" value="ZF_RING_2"/>
    <property type="match status" value="1"/>
</dbReference>
<evidence type="ECO:0000313" key="19">
    <source>
        <dbReference type="Proteomes" id="UP000238479"/>
    </source>
</evidence>
<dbReference type="GO" id="GO:0016020">
    <property type="term" value="C:membrane"/>
    <property type="evidence" value="ECO:0007669"/>
    <property type="project" value="UniProtKB-SubCell"/>
</dbReference>
<dbReference type="PANTHER" id="PTHR46913:SF1">
    <property type="entry name" value="RING-H2 FINGER PROTEIN ATL16"/>
    <property type="match status" value="1"/>
</dbReference>
<keyword evidence="7" id="KW-0479">Metal-binding</keyword>
<dbReference type="EC" id="2.3.2.27" evidence="4"/>
<dbReference type="Pfam" id="PF13639">
    <property type="entry name" value="zf-RING_2"/>
    <property type="match status" value="1"/>
</dbReference>
<evidence type="ECO:0000256" key="2">
    <source>
        <dbReference type="ARBA" id="ARBA00004167"/>
    </source>
</evidence>
<evidence type="ECO:0000256" key="14">
    <source>
        <dbReference type="PROSITE-ProRule" id="PRU00175"/>
    </source>
</evidence>
<dbReference type="SMART" id="SM00184">
    <property type="entry name" value="RING"/>
    <property type="match status" value="1"/>
</dbReference>
<evidence type="ECO:0000256" key="16">
    <source>
        <dbReference type="SAM" id="Phobius"/>
    </source>
</evidence>
<dbReference type="SUPFAM" id="SSF57850">
    <property type="entry name" value="RING/U-box"/>
    <property type="match status" value="1"/>
</dbReference>
<evidence type="ECO:0000256" key="3">
    <source>
        <dbReference type="ARBA" id="ARBA00004906"/>
    </source>
</evidence>
<sequence>MDIVDDHKPANFALNGKIMLCSVIILFVVVFVVTCFHSYVRLCFYRNHPRRHRRRRRLFSQNIVSPTTETTSTAPQKGLDLSVLKTLPSFVYSTLTDDPLLECAVCLSEFEHGERGRVLPNCKHPFHIECIDTWFKSNSNCPLCRCLVRPHVPVPTSEPRHEVVITVSEPAGSGTDGGEEKMSSPPGSFSAEVCGRRPLDLVGMSIDDRVRNFGLPKSHGVKCSGDQSVSLKRIWSI</sequence>